<feature type="compositionally biased region" description="Basic and acidic residues" evidence="1">
    <location>
        <begin position="283"/>
        <end position="293"/>
    </location>
</feature>
<feature type="compositionally biased region" description="Low complexity" evidence="1">
    <location>
        <begin position="247"/>
        <end position="263"/>
    </location>
</feature>
<protein>
    <submittedName>
        <fullName evidence="3">Uncharacterized protein</fullName>
    </submittedName>
</protein>
<feature type="compositionally biased region" description="Polar residues" evidence="1">
    <location>
        <begin position="264"/>
        <end position="280"/>
    </location>
</feature>
<dbReference type="AlphaFoldDB" id="A0A226EG39"/>
<comment type="caution">
    <text evidence="3">The sequence shown here is derived from an EMBL/GenBank/DDBJ whole genome shotgun (WGS) entry which is preliminary data.</text>
</comment>
<feature type="region of interest" description="Disordered" evidence="1">
    <location>
        <begin position="230"/>
        <end position="419"/>
    </location>
</feature>
<proteinExistence type="predicted"/>
<reference evidence="3 4" key="1">
    <citation type="submission" date="2015-12" db="EMBL/GenBank/DDBJ databases">
        <title>The genome of Folsomia candida.</title>
        <authorList>
            <person name="Faddeeva A."/>
            <person name="Derks M.F."/>
            <person name="Anvar Y."/>
            <person name="Smit S."/>
            <person name="Van Straalen N."/>
            <person name="Roelofs D."/>
        </authorList>
    </citation>
    <scope>NUCLEOTIDE SEQUENCE [LARGE SCALE GENOMIC DNA]</scope>
    <source>
        <strain evidence="3 4">VU population</strain>
        <tissue evidence="3">Whole body</tissue>
    </source>
</reference>
<feature type="transmembrane region" description="Helical" evidence="2">
    <location>
        <begin position="50"/>
        <end position="71"/>
    </location>
</feature>
<keyword evidence="2" id="KW-0812">Transmembrane</keyword>
<dbReference type="EMBL" id="LNIX01000004">
    <property type="protein sequence ID" value="OXA56522.1"/>
    <property type="molecule type" value="Genomic_DNA"/>
</dbReference>
<sequence>MCVGVCITRRGMVYFGASIHIFVTLILFIGSSFRAVRLTTYEKEDSRKEILGGFIIATYFFVLLMLGCLIFRATEQKNPKLLGWTGGIFITLETFAFVINLMILSPMGSNQDEYGFRNFGFSMNLTYIAMSCIFLVCMMAYCATIIIYISKLKEDGDVSSGDVGGDGDAEASSTSNAVSRTSSRTGALGSLPFFNRSHSQPQMDNKPTLGGAGGGGGAFNILEVVKEAKRQQQLKEQKEMREKQKSGTKQPQQQQANNNKPKASTNPPQKSTSRPHTPQIQPKHGDGDEKEVSNKVSEQTTSSSQTHQGTQSEPPPLLRPPSRHSQLINQQPLYPAPPLQRPTLHDPPQSSTTKPLMKSQEQQTQTPPQLPSYHHLPPPPPNLLPNPMPYTQSQTLPHKRSQLQQMHQQLPPPPPRQYNHDHDLDHNRPYFLQEYSQRGILSAPSFASMANNTASIVPHRFRNPSGGVARTTKSGTLLNRYDCITPPPPPLTNRVQSLQRLTSSCSSFDPLNPNFDLEWDQSRGVKGYNYNAPLRRGAHRSEYGLGVEV</sequence>
<feature type="transmembrane region" description="Helical" evidence="2">
    <location>
        <begin position="125"/>
        <end position="149"/>
    </location>
</feature>
<feature type="region of interest" description="Disordered" evidence="1">
    <location>
        <begin position="159"/>
        <end position="215"/>
    </location>
</feature>
<feature type="compositionally biased region" description="Low complexity" evidence="1">
    <location>
        <begin position="360"/>
        <end position="375"/>
    </location>
</feature>
<evidence type="ECO:0000256" key="1">
    <source>
        <dbReference type="SAM" id="MobiDB-lite"/>
    </source>
</evidence>
<feature type="compositionally biased region" description="Pro residues" evidence="1">
    <location>
        <begin position="376"/>
        <end position="388"/>
    </location>
</feature>
<feature type="compositionally biased region" description="Low complexity" evidence="1">
    <location>
        <begin position="170"/>
        <end position="185"/>
    </location>
</feature>
<dbReference type="OrthoDB" id="7485566at2759"/>
<feature type="compositionally biased region" description="Basic and acidic residues" evidence="1">
    <location>
        <begin position="230"/>
        <end position="245"/>
    </location>
</feature>
<dbReference type="Proteomes" id="UP000198287">
    <property type="component" value="Unassembled WGS sequence"/>
</dbReference>
<accession>A0A226EG39</accession>
<feature type="transmembrane region" description="Helical" evidence="2">
    <location>
        <begin position="12"/>
        <end position="30"/>
    </location>
</feature>
<keyword evidence="4" id="KW-1185">Reference proteome</keyword>
<evidence type="ECO:0000313" key="4">
    <source>
        <dbReference type="Proteomes" id="UP000198287"/>
    </source>
</evidence>
<evidence type="ECO:0000256" key="2">
    <source>
        <dbReference type="SAM" id="Phobius"/>
    </source>
</evidence>
<evidence type="ECO:0000313" key="3">
    <source>
        <dbReference type="EMBL" id="OXA56522.1"/>
    </source>
</evidence>
<feature type="compositionally biased region" description="Low complexity" evidence="1">
    <location>
        <begin position="299"/>
        <end position="312"/>
    </location>
</feature>
<keyword evidence="2" id="KW-1133">Transmembrane helix</keyword>
<gene>
    <name evidence="3" type="ORF">Fcan01_09237</name>
</gene>
<name>A0A226EG39_FOLCA</name>
<keyword evidence="2" id="KW-0472">Membrane</keyword>
<organism evidence="3 4">
    <name type="scientific">Folsomia candida</name>
    <name type="common">Springtail</name>
    <dbReference type="NCBI Taxonomy" id="158441"/>
    <lineage>
        <taxon>Eukaryota</taxon>
        <taxon>Metazoa</taxon>
        <taxon>Ecdysozoa</taxon>
        <taxon>Arthropoda</taxon>
        <taxon>Hexapoda</taxon>
        <taxon>Collembola</taxon>
        <taxon>Entomobryomorpha</taxon>
        <taxon>Isotomoidea</taxon>
        <taxon>Isotomidae</taxon>
        <taxon>Proisotominae</taxon>
        <taxon>Folsomia</taxon>
    </lineage>
</organism>
<feature type="compositionally biased region" description="Polar residues" evidence="1">
    <location>
        <begin position="196"/>
        <end position="205"/>
    </location>
</feature>
<feature type="transmembrane region" description="Helical" evidence="2">
    <location>
        <begin position="83"/>
        <end position="105"/>
    </location>
</feature>